<feature type="region of interest" description="Disordered" evidence="2">
    <location>
        <begin position="394"/>
        <end position="492"/>
    </location>
</feature>
<dbReference type="KEGG" id="bpg:Bathy08g04840"/>
<dbReference type="GO" id="GO:0004674">
    <property type="term" value="F:protein serine/threonine kinase activity"/>
    <property type="evidence" value="ECO:0007669"/>
    <property type="project" value="TreeGrafter"/>
</dbReference>
<keyword evidence="1" id="KW-0547">Nucleotide-binding</keyword>
<dbReference type="RefSeq" id="XP_007511548.1">
    <property type="nucleotide sequence ID" value="XM_007511486.1"/>
</dbReference>
<name>K8EI22_9CHLO</name>
<feature type="region of interest" description="Disordered" evidence="2">
    <location>
        <begin position="518"/>
        <end position="603"/>
    </location>
</feature>
<dbReference type="InterPro" id="IPR008271">
    <property type="entry name" value="Ser/Thr_kinase_AS"/>
</dbReference>
<feature type="compositionally biased region" description="Polar residues" evidence="2">
    <location>
        <begin position="564"/>
        <end position="581"/>
    </location>
</feature>
<dbReference type="SUPFAM" id="SSF56112">
    <property type="entry name" value="Protein kinase-like (PK-like)"/>
    <property type="match status" value="1"/>
</dbReference>
<proteinExistence type="predicted"/>
<feature type="compositionally biased region" description="Basic and acidic residues" evidence="2">
    <location>
        <begin position="533"/>
        <end position="547"/>
    </location>
</feature>
<dbReference type="PROSITE" id="PS50011">
    <property type="entry name" value="PROTEIN_KINASE_DOM"/>
    <property type="match status" value="1"/>
</dbReference>
<dbReference type="eggNOG" id="KOG1989">
    <property type="taxonomic scope" value="Eukaryota"/>
</dbReference>
<dbReference type="Gene3D" id="1.10.510.10">
    <property type="entry name" value="Transferase(Phosphotransferase) domain 1"/>
    <property type="match status" value="1"/>
</dbReference>
<dbReference type="Proteomes" id="UP000198341">
    <property type="component" value="Chromosome 8"/>
</dbReference>
<dbReference type="GO" id="GO:0005524">
    <property type="term" value="F:ATP binding"/>
    <property type="evidence" value="ECO:0007669"/>
    <property type="project" value="InterPro"/>
</dbReference>
<keyword evidence="5" id="KW-1185">Reference proteome</keyword>
<dbReference type="GO" id="GO:0005737">
    <property type="term" value="C:cytoplasm"/>
    <property type="evidence" value="ECO:0007669"/>
    <property type="project" value="TreeGrafter"/>
</dbReference>
<dbReference type="Pfam" id="PF00069">
    <property type="entry name" value="Pkinase"/>
    <property type="match status" value="1"/>
</dbReference>
<feature type="compositionally biased region" description="Basic and acidic residues" evidence="2">
    <location>
        <begin position="481"/>
        <end position="492"/>
    </location>
</feature>
<feature type="region of interest" description="Disordered" evidence="2">
    <location>
        <begin position="323"/>
        <end position="346"/>
    </location>
</feature>
<dbReference type="InterPro" id="IPR011009">
    <property type="entry name" value="Kinase-like_dom_sf"/>
</dbReference>
<feature type="compositionally biased region" description="Polar residues" evidence="2">
    <location>
        <begin position="9"/>
        <end position="26"/>
    </location>
</feature>
<accession>K8EI22</accession>
<feature type="compositionally biased region" description="Low complexity" evidence="2">
    <location>
        <begin position="447"/>
        <end position="460"/>
    </location>
</feature>
<organism evidence="4 5">
    <name type="scientific">Bathycoccus prasinos</name>
    <dbReference type="NCBI Taxonomy" id="41875"/>
    <lineage>
        <taxon>Eukaryota</taxon>
        <taxon>Viridiplantae</taxon>
        <taxon>Chlorophyta</taxon>
        <taxon>Mamiellophyceae</taxon>
        <taxon>Mamiellales</taxon>
        <taxon>Bathycoccaceae</taxon>
        <taxon>Bathycoccus</taxon>
    </lineage>
</organism>
<dbReference type="OrthoDB" id="248923at2759"/>
<reference evidence="4 5" key="1">
    <citation type="submission" date="2011-10" db="EMBL/GenBank/DDBJ databases">
        <authorList>
            <person name="Genoscope - CEA"/>
        </authorList>
    </citation>
    <scope>NUCLEOTIDE SEQUENCE [LARGE SCALE GENOMIC DNA]</scope>
    <source>
        <strain evidence="4 5">RCC 1105</strain>
    </source>
</reference>
<evidence type="ECO:0000259" key="3">
    <source>
        <dbReference type="PROSITE" id="PS50011"/>
    </source>
</evidence>
<feature type="region of interest" description="Disordered" evidence="2">
    <location>
        <begin position="9"/>
        <end position="28"/>
    </location>
</feature>
<dbReference type="InterPro" id="IPR000719">
    <property type="entry name" value="Prot_kinase_dom"/>
</dbReference>
<dbReference type="GeneID" id="19014463"/>
<dbReference type="STRING" id="41875.K8EI22"/>
<dbReference type="SMART" id="SM00220">
    <property type="entry name" value="S_TKc"/>
    <property type="match status" value="1"/>
</dbReference>
<feature type="compositionally biased region" description="Polar residues" evidence="2">
    <location>
        <begin position="523"/>
        <end position="532"/>
    </location>
</feature>
<protein>
    <submittedName>
        <fullName evidence="4">Elm1p</fullName>
    </submittedName>
</protein>
<feature type="domain" description="Protein kinase" evidence="3">
    <location>
        <begin position="43"/>
        <end position="383"/>
    </location>
</feature>
<dbReference type="EMBL" id="FO082271">
    <property type="protein sequence ID" value="CCO17669.1"/>
    <property type="molecule type" value="Genomic_DNA"/>
</dbReference>
<evidence type="ECO:0000256" key="1">
    <source>
        <dbReference type="ARBA" id="ARBA00022741"/>
    </source>
</evidence>
<evidence type="ECO:0000313" key="4">
    <source>
        <dbReference type="EMBL" id="CCO17669.1"/>
    </source>
</evidence>
<sequence length="719" mass="78832">MMKNFMKRISSTETLNSNAKNNSAHPHNNELLGKTIQVEGKKFRLVEVLSSSGASAVVYKAKFVEASSSTTSSSSALHGAADNNNNNANQREDFYCAMKVLELPDDSTFVKKAKTEVSVHKSLSKNAHVVTLFGAEIRVADERRVSSRERAYRMCMCMELCDGDLSMRSFSNDSDSKGSDSTISKKELEKILEPFLAVCDVLKTMHGSKLCHWDIKRENVLFSKSENLYKVCDFGSCEFAPASEYTYKDANERHRIQDDMKSKTTPAYRAPEMWDCWKFQKPPSLAADLWALGCFLHELAYDELAFGDASEAMLRSLSGRGAGSRNASALSATPNGKKFSKEHEREFPRQIPGIDALVRDLCKLDPDDRISASEAQNRALRLLSDLNDFPKQREEQNLSVVTTTTTRSEEKTPPAEWVGFEPSSTGGYANEDPFLSMPPPPPRLPKDTNTPPNTTGSNGSLIDDTSTSAVNSIGAGEADAGETKKIPTDDDGSHTIRELKLLAKVERLERRIQEYQTREQTLKTKLQSSRTQLEQERECRQNLEKKLGISSSLSKNSSGSSLNEMNHLQTPAATTNEQGVQTNHHTNNNMHRRGSHSRSGSDLSISGLQAVTAQHGSPRRSGSGLSSKLSALEEMSIDNLSNPYGSKSMNTSRGGIVGGGGGGGGKPTLNHRRAVSLGGEFDLLQEAKNQGKGGLFSHVFRIPPSTVKNKSIGMDKPYG</sequence>
<dbReference type="PROSITE" id="PS00108">
    <property type="entry name" value="PROTEIN_KINASE_ST"/>
    <property type="match status" value="1"/>
</dbReference>
<feature type="compositionally biased region" description="Polar residues" evidence="2">
    <location>
        <begin position="325"/>
        <end position="334"/>
    </location>
</feature>
<evidence type="ECO:0000313" key="5">
    <source>
        <dbReference type="Proteomes" id="UP000198341"/>
    </source>
</evidence>
<gene>
    <name evidence="4" type="ORF">Bathy08g04840</name>
</gene>
<dbReference type="AlphaFoldDB" id="K8EI22"/>
<dbReference type="PANTHER" id="PTHR22967">
    <property type="entry name" value="SERINE/THREONINE PROTEIN KINASE"/>
    <property type="match status" value="1"/>
</dbReference>
<evidence type="ECO:0000256" key="2">
    <source>
        <dbReference type="SAM" id="MobiDB-lite"/>
    </source>
</evidence>
<feature type="compositionally biased region" description="Low complexity" evidence="2">
    <location>
        <begin position="548"/>
        <end position="563"/>
    </location>
</feature>